<gene>
    <name evidence="1" type="ORF">ACOC_LOCUS315</name>
</gene>
<dbReference type="Proteomes" id="UP000267027">
    <property type="component" value="Unassembled WGS sequence"/>
</dbReference>
<accession>A0A158PD66</accession>
<reference evidence="1 2" key="2">
    <citation type="submission" date="2018-11" db="EMBL/GenBank/DDBJ databases">
        <authorList>
            <consortium name="Pathogen Informatics"/>
        </authorList>
    </citation>
    <scope>NUCLEOTIDE SEQUENCE [LARGE SCALE GENOMIC DNA]</scope>
    <source>
        <strain evidence="1 2">Costa Rica</strain>
    </source>
</reference>
<dbReference type="OrthoDB" id="5875623at2759"/>
<dbReference type="WBParaSite" id="ACOC_0000031401-mRNA-1">
    <property type="protein sequence ID" value="ACOC_0000031401-mRNA-1"/>
    <property type="gene ID" value="ACOC_0000031401"/>
</dbReference>
<evidence type="ECO:0000313" key="2">
    <source>
        <dbReference type="Proteomes" id="UP000267027"/>
    </source>
</evidence>
<dbReference type="PANTHER" id="PTHR31895:SF10">
    <property type="entry name" value="ACTIVATED IN BLOCKED UNFOLDED PROTEIN RESPONSE"/>
    <property type="match status" value="1"/>
</dbReference>
<organism evidence="3">
    <name type="scientific">Angiostrongylus costaricensis</name>
    <name type="common">Nematode worm</name>
    <dbReference type="NCBI Taxonomy" id="334426"/>
    <lineage>
        <taxon>Eukaryota</taxon>
        <taxon>Metazoa</taxon>
        <taxon>Ecdysozoa</taxon>
        <taxon>Nematoda</taxon>
        <taxon>Chromadorea</taxon>
        <taxon>Rhabditida</taxon>
        <taxon>Rhabditina</taxon>
        <taxon>Rhabditomorpha</taxon>
        <taxon>Strongyloidea</taxon>
        <taxon>Metastrongylidae</taxon>
        <taxon>Angiostrongylus</taxon>
    </lineage>
</organism>
<name>A0A158PD66_ANGCS</name>
<dbReference type="AlphaFoldDB" id="A0A158PD66"/>
<dbReference type="EMBL" id="UYYA01000027">
    <property type="protein sequence ID" value="VDM51900.1"/>
    <property type="molecule type" value="Genomic_DNA"/>
</dbReference>
<sequence>MYILCALQLRTRRHTCGCATQQPQCVCIAVVELSTQQNCQCAQPQAAPSCQCYPQQQINQCPPVCQSTCVDSCVQQQQPLVQCQQACSNTCQTACNQPVQLQPLQQQQQCIQQCNVACQQQQNQPACLQTCQTSCLPNEYGQQIYNTPGYLPSSTLPPITYPATVVTPPPYLPYREGQNECQQCMNACMNECSTAGQPPQSCQPQCEQNCRPLCQQQPIQQPQPYQPYRPYSPVQQSVQCPPGCQPACLPTCVPQVQNQQYQQQQYLQQQYQQLQYQQQQYQQQYQQQLQQPTRNKVILTINVPISSSSAQCQPQCEQICNTQCVQQNQVPWIIINGVRDRQVEHNLQRVLCIRYLKPRPDTCAHYEPDLTEKSREIL</sequence>
<evidence type="ECO:0000313" key="1">
    <source>
        <dbReference type="EMBL" id="VDM51900.1"/>
    </source>
</evidence>
<reference evidence="3" key="1">
    <citation type="submission" date="2016-04" db="UniProtKB">
        <authorList>
            <consortium name="WormBaseParasite"/>
        </authorList>
    </citation>
    <scope>IDENTIFICATION</scope>
</reference>
<dbReference type="PANTHER" id="PTHR31895">
    <property type="entry name" value="PROTEIN CBG03177-RELATED"/>
    <property type="match status" value="1"/>
</dbReference>
<evidence type="ECO:0000313" key="3">
    <source>
        <dbReference type="WBParaSite" id="ACOC_0000031401-mRNA-1"/>
    </source>
</evidence>
<dbReference type="STRING" id="334426.A0A158PD66"/>
<keyword evidence="2" id="KW-1185">Reference proteome</keyword>
<protein>
    <submittedName>
        <fullName evidence="3">DB domain-containing protein</fullName>
    </submittedName>
</protein>
<dbReference type="OMA" id="QCNVACQ"/>
<proteinExistence type="predicted"/>